<evidence type="ECO:0000313" key="3">
    <source>
        <dbReference type="Proteomes" id="UP001244427"/>
    </source>
</evidence>
<reference evidence="2 3" key="1">
    <citation type="submission" date="2023-07" db="EMBL/GenBank/DDBJ databases">
        <title>Comparative genomics of wheat-associated soil bacteria to identify genetic determinants of phenazine resistance.</title>
        <authorList>
            <person name="Mouncey N."/>
        </authorList>
    </citation>
    <scope>NUCLEOTIDE SEQUENCE [LARGE SCALE GENOMIC DNA]</scope>
    <source>
        <strain evidence="2 3">W4I9-1</strain>
    </source>
</reference>
<dbReference type="EMBL" id="JAUSXV010000001">
    <property type="protein sequence ID" value="MDQ0646038.1"/>
    <property type="molecule type" value="Genomic_DNA"/>
</dbReference>
<accession>A0AAW8ERZ0</accession>
<name>A0AAW8ERZ0_9MICO</name>
<keyword evidence="3" id="KW-1185">Reference proteome</keyword>
<dbReference type="RefSeq" id="WP_307292624.1">
    <property type="nucleotide sequence ID" value="NZ_JAUSXV010000001.1"/>
</dbReference>
<feature type="domain" description="SnoaL-like" evidence="1">
    <location>
        <begin position="15"/>
        <end position="133"/>
    </location>
</feature>
<sequence>MTSTTGTAPLTASMVLSAADRLIDAFRSTDTDAYFSCFHPEASFLFHTEPGLLPDRAAYRALWSRWVDAGWRVVSCESDDRHVTIVGSTGVFSHTVRTTTEVDGIRESTVERESIVLTRVGDELLAVHEHLSDAAEVEA</sequence>
<proteinExistence type="predicted"/>
<gene>
    <name evidence="2" type="ORF">QFZ53_000234</name>
</gene>
<keyword evidence="2" id="KW-0413">Isomerase</keyword>
<evidence type="ECO:0000313" key="2">
    <source>
        <dbReference type="EMBL" id="MDQ0646038.1"/>
    </source>
</evidence>
<protein>
    <submittedName>
        <fullName evidence="2">Ketosteroid isomerase-like protein</fullName>
    </submittedName>
</protein>
<dbReference type="Gene3D" id="3.10.450.50">
    <property type="match status" value="1"/>
</dbReference>
<dbReference type="Proteomes" id="UP001244427">
    <property type="component" value="Unassembled WGS sequence"/>
</dbReference>
<dbReference type="InterPro" id="IPR037401">
    <property type="entry name" value="SnoaL-like"/>
</dbReference>
<dbReference type="GO" id="GO:0016853">
    <property type="term" value="F:isomerase activity"/>
    <property type="evidence" value="ECO:0007669"/>
    <property type="project" value="UniProtKB-KW"/>
</dbReference>
<comment type="caution">
    <text evidence="2">The sequence shown here is derived from an EMBL/GenBank/DDBJ whole genome shotgun (WGS) entry which is preliminary data.</text>
</comment>
<evidence type="ECO:0000259" key="1">
    <source>
        <dbReference type="Pfam" id="PF13474"/>
    </source>
</evidence>
<dbReference type="SUPFAM" id="SSF54427">
    <property type="entry name" value="NTF2-like"/>
    <property type="match status" value="1"/>
</dbReference>
<organism evidence="2 3">
    <name type="scientific">Microbacterium natoriense</name>
    <dbReference type="NCBI Taxonomy" id="284570"/>
    <lineage>
        <taxon>Bacteria</taxon>
        <taxon>Bacillati</taxon>
        <taxon>Actinomycetota</taxon>
        <taxon>Actinomycetes</taxon>
        <taxon>Micrococcales</taxon>
        <taxon>Microbacteriaceae</taxon>
        <taxon>Microbacterium</taxon>
    </lineage>
</organism>
<dbReference type="AlphaFoldDB" id="A0AAW8ERZ0"/>
<dbReference type="InterPro" id="IPR032710">
    <property type="entry name" value="NTF2-like_dom_sf"/>
</dbReference>
<dbReference type="Pfam" id="PF13474">
    <property type="entry name" value="SnoaL_3"/>
    <property type="match status" value="1"/>
</dbReference>